<dbReference type="PANTHER" id="PTHR17630:SF44">
    <property type="entry name" value="PROTEIN AIM2"/>
    <property type="match status" value="1"/>
</dbReference>
<dbReference type="Proteomes" id="UP000541444">
    <property type="component" value="Unassembled WGS sequence"/>
</dbReference>
<keyword evidence="2" id="KW-1185">Reference proteome</keyword>
<reference evidence="1 2" key="1">
    <citation type="journal article" date="2020" name="IScience">
        <title>Genome Sequencing of the Endangered Kingdonia uniflora (Circaeasteraceae, Ranunculales) Reveals Potential Mechanisms of Evolutionary Specialization.</title>
        <authorList>
            <person name="Sun Y."/>
            <person name="Deng T."/>
            <person name="Zhang A."/>
            <person name="Moore M.J."/>
            <person name="Landis J.B."/>
            <person name="Lin N."/>
            <person name="Zhang H."/>
            <person name="Zhang X."/>
            <person name="Huang J."/>
            <person name="Zhang X."/>
            <person name="Sun H."/>
            <person name="Wang H."/>
        </authorList>
    </citation>
    <scope>NUCLEOTIDE SEQUENCE [LARGE SCALE GENOMIC DNA]</scope>
    <source>
        <strain evidence="1">TB1705</strain>
        <tissue evidence="1">Leaf</tissue>
    </source>
</reference>
<dbReference type="OrthoDB" id="17560at2759"/>
<organism evidence="1 2">
    <name type="scientific">Kingdonia uniflora</name>
    <dbReference type="NCBI Taxonomy" id="39325"/>
    <lineage>
        <taxon>Eukaryota</taxon>
        <taxon>Viridiplantae</taxon>
        <taxon>Streptophyta</taxon>
        <taxon>Embryophyta</taxon>
        <taxon>Tracheophyta</taxon>
        <taxon>Spermatophyta</taxon>
        <taxon>Magnoliopsida</taxon>
        <taxon>Ranunculales</taxon>
        <taxon>Circaeasteraceae</taxon>
        <taxon>Kingdonia</taxon>
    </lineage>
</organism>
<dbReference type="AlphaFoldDB" id="A0A7J7LRS7"/>
<dbReference type="EMBL" id="JACGCM010002082">
    <property type="protein sequence ID" value="KAF6145252.1"/>
    <property type="molecule type" value="Genomic_DNA"/>
</dbReference>
<sequence>MYKLFSSSYRLESSPHTLPLPSSIPNDSQSQCCVKPSTLSSSSGVGSVEEFGGLNTYVTGSPDSKYGIMIVSGVFGNHSNSLFLHSDPICRACLQSHVFSFLEFLLIILEFHAKVAALLLAKDNENQKAAVMLHPSLVTVDDIKEIKVHLAVLGAEFDEVSPPALLKQFEKVLSTRSEVRYAHSQTYKFDKAVSRLV</sequence>
<evidence type="ECO:0000313" key="2">
    <source>
        <dbReference type="Proteomes" id="UP000541444"/>
    </source>
</evidence>
<gene>
    <name evidence="1" type="ORF">GIB67_041447</name>
</gene>
<protein>
    <submittedName>
        <fullName evidence="1">Uncharacterized protein</fullName>
    </submittedName>
</protein>
<evidence type="ECO:0000313" key="1">
    <source>
        <dbReference type="EMBL" id="KAF6145252.1"/>
    </source>
</evidence>
<proteinExistence type="predicted"/>
<dbReference type="InterPro" id="IPR029058">
    <property type="entry name" value="AB_hydrolase_fold"/>
</dbReference>
<dbReference type="PANTHER" id="PTHR17630">
    <property type="entry name" value="DIENELACTONE HYDROLASE"/>
    <property type="match status" value="1"/>
</dbReference>
<accession>A0A7J7LRS7</accession>
<comment type="caution">
    <text evidence="1">The sequence shown here is derived from an EMBL/GenBank/DDBJ whole genome shotgun (WGS) entry which is preliminary data.</text>
</comment>
<dbReference type="SUPFAM" id="SSF53474">
    <property type="entry name" value="alpha/beta-Hydrolases"/>
    <property type="match status" value="1"/>
</dbReference>
<name>A0A7J7LRS7_9MAGN</name>